<evidence type="ECO:0000313" key="7">
    <source>
        <dbReference type="Proteomes" id="UP000700706"/>
    </source>
</evidence>
<dbReference type="FunFam" id="1.10.10.60:FF:000141">
    <property type="entry name" value="TetR family transcriptional regulator"/>
    <property type="match status" value="1"/>
</dbReference>
<evidence type="ECO:0000256" key="1">
    <source>
        <dbReference type="ARBA" id="ARBA00023015"/>
    </source>
</evidence>
<evidence type="ECO:0000259" key="5">
    <source>
        <dbReference type="PROSITE" id="PS50977"/>
    </source>
</evidence>
<name>A0A952KGD7_9PROT</name>
<dbReference type="InterPro" id="IPR009057">
    <property type="entry name" value="Homeodomain-like_sf"/>
</dbReference>
<gene>
    <name evidence="6" type="ORF">JF625_19455</name>
</gene>
<dbReference type="GO" id="GO:0003700">
    <property type="term" value="F:DNA-binding transcription factor activity"/>
    <property type="evidence" value="ECO:0007669"/>
    <property type="project" value="TreeGrafter"/>
</dbReference>
<feature type="DNA-binding region" description="H-T-H motif" evidence="4">
    <location>
        <begin position="41"/>
        <end position="60"/>
    </location>
</feature>
<dbReference type="PANTHER" id="PTHR30055:SF146">
    <property type="entry name" value="HTH-TYPE TRANSCRIPTIONAL DUAL REGULATOR CECR"/>
    <property type="match status" value="1"/>
</dbReference>
<dbReference type="PRINTS" id="PR00455">
    <property type="entry name" value="HTHTETR"/>
</dbReference>
<keyword evidence="1" id="KW-0805">Transcription regulation</keyword>
<dbReference type="InterPro" id="IPR039536">
    <property type="entry name" value="TetR_C_Proteobacteria"/>
</dbReference>
<comment type="caution">
    <text evidence="6">The sequence shown here is derived from an EMBL/GenBank/DDBJ whole genome shotgun (WGS) entry which is preliminary data.</text>
</comment>
<evidence type="ECO:0000256" key="4">
    <source>
        <dbReference type="PROSITE-ProRule" id="PRU00335"/>
    </source>
</evidence>
<dbReference type="InterPro" id="IPR050109">
    <property type="entry name" value="HTH-type_TetR-like_transc_reg"/>
</dbReference>
<dbReference type="Pfam" id="PF14246">
    <property type="entry name" value="TetR_C_7"/>
    <property type="match status" value="1"/>
</dbReference>
<feature type="domain" description="HTH tetR-type" evidence="5">
    <location>
        <begin position="18"/>
        <end position="78"/>
    </location>
</feature>
<reference evidence="6" key="1">
    <citation type="submission" date="2020-06" db="EMBL/GenBank/DDBJ databases">
        <title>Stable isotope informed genome-resolved metagenomics uncovers potential trophic interactions in rhizosphere soil.</title>
        <authorList>
            <person name="Starr E.P."/>
            <person name="Shi S."/>
            <person name="Blazewicz S.J."/>
            <person name="Koch B.J."/>
            <person name="Probst A.J."/>
            <person name="Hungate B.A."/>
            <person name="Pett-Ridge J."/>
            <person name="Firestone M.K."/>
            <person name="Banfield J.F."/>
        </authorList>
    </citation>
    <scope>NUCLEOTIDE SEQUENCE</scope>
    <source>
        <strain evidence="6">YM_69_17</strain>
    </source>
</reference>
<evidence type="ECO:0000256" key="3">
    <source>
        <dbReference type="ARBA" id="ARBA00023163"/>
    </source>
</evidence>
<dbReference type="PANTHER" id="PTHR30055">
    <property type="entry name" value="HTH-TYPE TRANSCRIPTIONAL REGULATOR RUTR"/>
    <property type="match status" value="1"/>
</dbReference>
<accession>A0A952KGD7</accession>
<evidence type="ECO:0000313" key="6">
    <source>
        <dbReference type="EMBL" id="MBW8727310.1"/>
    </source>
</evidence>
<dbReference type="Gene3D" id="1.10.357.10">
    <property type="entry name" value="Tetracycline Repressor, domain 2"/>
    <property type="match status" value="1"/>
</dbReference>
<dbReference type="Proteomes" id="UP000700706">
    <property type="component" value="Unassembled WGS sequence"/>
</dbReference>
<dbReference type="PROSITE" id="PS50977">
    <property type="entry name" value="HTH_TETR_2"/>
    <property type="match status" value="1"/>
</dbReference>
<dbReference type="Pfam" id="PF00440">
    <property type="entry name" value="TetR_N"/>
    <property type="match status" value="1"/>
</dbReference>
<proteinExistence type="predicted"/>
<organism evidence="6 7">
    <name type="scientific">Inquilinus limosus</name>
    <dbReference type="NCBI Taxonomy" id="171674"/>
    <lineage>
        <taxon>Bacteria</taxon>
        <taxon>Pseudomonadati</taxon>
        <taxon>Pseudomonadota</taxon>
        <taxon>Alphaproteobacteria</taxon>
        <taxon>Rhodospirillales</taxon>
        <taxon>Rhodospirillaceae</taxon>
        <taxon>Inquilinus</taxon>
    </lineage>
</organism>
<keyword evidence="3" id="KW-0804">Transcription</keyword>
<protein>
    <submittedName>
        <fullName evidence="6">TetR/AcrR family transcriptional regulator</fullName>
    </submittedName>
</protein>
<sequence length="230" mass="25033">MQESEQIGRPVPPRRGQVAKHASVLDAAAAVFCRDGFAGASIDLIAAEAGVSRQTIYNHHGDKEALFVAVVREMTERCNAGLFSTLTTFPDRPRDLEAEMAAFAGRLVRNCLYNRDGGALRKLIQSEGERYPALFAAWREHGPGTAWAAIAARFARLAHAGYLRIEDPDLAARQFLALIHADFHISHMLGTRPAEAEIDVGVMNAVRTFLRAFGPAAPPPPALAQRARPN</sequence>
<dbReference type="AlphaFoldDB" id="A0A952KGD7"/>
<keyword evidence="2 4" id="KW-0238">DNA-binding</keyword>
<dbReference type="SUPFAM" id="SSF46689">
    <property type="entry name" value="Homeodomain-like"/>
    <property type="match status" value="1"/>
</dbReference>
<dbReference type="GO" id="GO:0000976">
    <property type="term" value="F:transcription cis-regulatory region binding"/>
    <property type="evidence" value="ECO:0007669"/>
    <property type="project" value="TreeGrafter"/>
</dbReference>
<evidence type="ECO:0000256" key="2">
    <source>
        <dbReference type="ARBA" id="ARBA00023125"/>
    </source>
</evidence>
<dbReference type="InterPro" id="IPR001647">
    <property type="entry name" value="HTH_TetR"/>
</dbReference>
<dbReference type="EMBL" id="JAEKLZ010000267">
    <property type="protein sequence ID" value="MBW8727310.1"/>
    <property type="molecule type" value="Genomic_DNA"/>
</dbReference>